<dbReference type="Proteomes" id="UP000294894">
    <property type="component" value="Chromosome"/>
</dbReference>
<evidence type="ECO:0008006" key="4">
    <source>
        <dbReference type="Google" id="ProtNLM"/>
    </source>
</evidence>
<reference evidence="2 3" key="1">
    <citation type="submission" date="2019-03" db="EMBL/GenBank/DDBJ databases">
        <title>Three New Species of Nocardioides, Nocardioides euryhalodurans sp. nov., Nocardioides seonyuensis sp. nov. and Nocardioides eburneoflavus sp. nov., Iolated from Soil.</title>
        <authorList>
            <person name="Roh S.G."/>
            <person name="Lee C."/>
            <person name="Kim M.-K."/>
            <person name="Kim S.B."/>
        </authorList>
    </citation>
    <scope>NUCLEOTIDE SEQUENCE [LARGE SCALE GENOMIC DNA]</scope>
    <source>
        <strain evidence="2 3">MMS17-SY117</strain>
    </source>
</reference>
<dbReference type="OrthoDB" id="3784033at2"/>
<evidence type="ECO:0000313" key="3">
    <source>
        <dbReference type="Proteomes" id="UP000294894"/>
    </source>
</evidence>
<organism evidence="2 3">
    <name type="scientific">Nocardioides euryhalodurans</name>
    <dbReference type="NCBI Taxonomy" id="2518370"/>
    <lineage>
        <taxon>Bacteria</taxon>
        <taxon>Bacillati</taxon>
        <taxon>Actinomycetota</taxon>
        <taxon>Actinomycetes</taxon>
        <taxon>Propionibacteriales</taxon>
        <taxon>Nocardioidaceae</taxon>
        <taxon>Nocardioides</taxon>
    </lineage>
</organism>
<feature type="chain" id="PRO_5020610562" description="Lipoprotein" evidence="1">
    <location>
        <begin position="20"/>
        <end position="275"/>
    </location>
</feature>
<dbReference type="KEGG" id="noy:EXE57_05465"/>
<name>A0A4P7GII9_9ACTN</name>
<evidence type="ECO:0000313" key="2">
    <source>
        <dbReference type="EMBL" id="QBR91780.1"/>
    </source>
</evidence>
<keyword evidence="3" id="KW-1185">Reference proteome</keyword>
<proteinExistence type="predicted"/>
<dbReference type="RefSeq" id="WP_135074737.1">
    <property type="nucleotide sequence ID" value="NZ_CP038267.1"/>
</dbReference>
<accession>A0A4P7GII9</accession>
<protein>
    <recommendedName>
        <fullName evidence="4">Lipoprotein</fullName>
    </recommendedName>
</protein>
<evidence type="ECO:0000256" key="1">
    <source>
        <dbReference type="SAM" id="SignalP"/>
    </source>
</evidence>
<keyword evidence="1" id="KW-0732">Signal</keyword>
<dbReference type="AlphaFoldDB" id="A0A4P7GII9"/>
<dbReference type="EMBL" id="CP038267">
    <property type="protein sequence ID" value="QBR91780.1"/>
    <property type="molecule type" value="Genomic_DNA"/>
</dbReference>
<feature type="signal peptide" evidence="1">
    <location>
        <begin position="1"/>
        <end position="19"/>
    </location>
</feature>
<sequence length="275" mass="29597">MRIAALLLTVVLAGCTQQAEGPPAEPPPRVAFSVSQHRVDENTPVANLRVVNLDEDRPVDVTEVGVDWPGYGGEHVEPNEATVMPGQTLDLRMTLPEPSCTDEVQQQPAYGLIAVAGGEQVRGRLESAGQSFLESLWRRSCNTAAVAAVADLRFGDRWRTVGRGTSASYVGSFVADRTGSPDSELAVEGIEGSILFDLSPRGLPAVLGPDEDRLVLPVRLSPFRCDAHARGETTQAFLFRLDVAVDGAEPVRVTLTTDDEDWKIRAMDYLDGACG</sequence>
<dbReference type="PROSITE" id="PS51257">
    <property type="entry name" value="PROKAR_LIPOPROTEIN"/>
    <property type="match status" value="1"/>
</dbReference>
<gene>
    <name evidence="2" type="ORF">EXE57_05465</name>
</gene>